<dbReference type="EMBL" id="CAJNOE010000001">
    <property type="protein sequence ID" value="CAF0711979.1"/>
    <property type="molecule type" value="Genomic_DNA"/>
</dbReference>
<evidence type="ECO:0000313" key="1">
    <source>
        <dbReference type="EMBL" id="CAF0711979.1"/>
    </source>
</evidence>
<organism evidence="1 3">
    <name type="scientific">Adineta steineri</name>
    <dbReference type="NCBI Taxonomy" id="433720"/>
    <lineage>
        <taxon>Eukaryota</taxon>
        <taxon>Metazoa</taxon>
        <taxon>Spiralia</taxon>
        <taxon>Gnathifera</taxon>
        <taxon>Rotifera</taxon>
        <taxon>Eurotatoria</taxon>
        <taxon>Bdelloidea</taxon>
        <taxon>Adinetida</taxon>
        <taxon>Adinetidae</taxon>
        <taxon>Adineta</taxon>
    </lineage>
</organism>
<dbReference type="Proteomes" id="UP000663860">
    <property type="component" value="Unassembled WGS sequence"/>
</dbReference>
<gene>
    <name evidence="1" type="ORF">IZO911_LOCUS88</name>
    <name evidence="2" type="ORF">KXQ929_LOCUS10620</name>
</gene>
<dbReference type="PANTHER" id="PTHR36649">
    <property type="entry name" value="UBIQUITIN-LIKE DOMAIN-CONTAINING PROTEIN"/>
    <property type="match status" value="1"/>
</dbReference>
<name>A0A813M459_9BILA</name>
<proteinExistence type="predicted"/>
<dbReference type="Proteomes" id="UP000663868">
    <property type="component" value="Unassembled WGS sequence"/>
</dbReference>
<evidence type="ECO:0000313" key="3">
    <source>
        <dbReference type="Proteomes" id="UP000663860"/>
    </source>
</evidence>
<dbReference type="AlphaFoldDB" id="A0A813M459"/>
<dbReference type="EMBL" id="CAJOBB010000507">
    <property type="protein sequence ID" value="CAF3694882.1"/>
    <property type="molecule type" value="Genomic_DNA"/>
</dbReference>
<accession>A0A813M459</accession>
<protein>
    <submittedName>
        <fullName evidence="1">Uncharacterized protein</fullName>
    </submittedName>
</protein>
<reference evidence="1" key="1">
    <citation type="submission" date="2021-02" db="EMBL/GenBank/DDBJ databases">
        <authorList>
            <person name="Nowell W R."/>
        </authorList>
    </citation>
    <scope>NUCLEOTIDE SEQUENCE</scope>
</reference>
<sequence length="288" mass="33015">MLYKCTVCKTSKWFDNPASNENAYCDTCQRVRCFLRNTPVASTTHASARSNPLTSSVVRPSGNGSNLIRSPSTRIIRPCDYFKLCLEYMLSLGFSKRFFNRQQNRCYCEKCYLTTSKDFFIEGGSKYVIPRGWVRFGLYVDQVQAEVEDIWNKWVVSYHGTSPEAAKSIIEHHQFLLPGDQCISGFVIKIRDGHIPGKFQVYTSPSIAYSGHDIYCPSIQFRSNTGQLYKAKVVLQCRQQPQTYTIQAETIDARNKRICPIIPNSELEYFTEVRSSIIPYGLLIHVFQ</sequence>
<evidence type="ECO:0000313" key="2">
    <source>
        <dbReference type="EMBL" id="CAF3694882.1"/>
    </source>
</evidence>
<dbReference type="PANTHER" id="PTHR36649:SF29">
    <property type="entry name" value="PARP CATALYTIC DOMAIN-CONTAINING PROTEIN-RELATED"/>
    <property type="match status" value="1"/>
</dbReference>
<comment type="caution">
    <text evidence="1">The sequence shown here is derived from an EMBL/GenBank/DDBJ whole genome shotgun (WGS) entry which is preliminary data.</text>
</comment>